<keyword evidence="2" id="KW-1185">Reference proteome</keyword>
<comment type="caution">
    <text evidence="1">The sequence shown here is derived from an EMBL/GenBank/DDBJ whole genome shotgun (WGS) entry which is preliminary data.</text>
</comment>
<name>A0ACB8RV44_9AGAM</name>
<protein>
    <submittedName>
        <fullName evidence="1">Uncharacterized protein</fullName>
    </submittedName>
</protein>
<gene>
    <name evidence="1" type="ORF">FA95DRAFT_1223195</name>
</gene>
<dbReference type="EMBL" id="MU275904">
    <property type="protein sequence ID" value="KAI0047476.1"/>
    <property type="molecule type" value="Genomic_DNA"/>
</dbReference>
<reference evidence="1" key="2">
    <citation type="journal article" date="2022" name="New Phytol.">
        <title>Evolutionary transition to the ectomycorrhizal habit in the genomes of a hyperdiverse lineage of mushroom-forming fungi.</title>
        <authorList>
            <person name="Looney B."/>
            <person name="Miyauchi S."/>
            <person name="Morin E."/>
            <person name="Drula E."/>
            <person name="Courty P.E."/>
            <person name="Kohler A."/>
            <person name="Kuo A."/>
            <person name="LaButti K."/>
            <person name="Pangilinan J."/>
            <person name="Lipzen A."/>
            <person name="Riley R."/>
            <person name="Andreopoulos W."/>
            <person name="He G."/>
            <person name="Johnson J."/>
            <person name="Nolan M."/>
            <person name="Tritt A."/>
            <person name="Barry K.W."/>
            <person name="Grigoriev I.V."/>
            <person name="Nagy L.G."/>
            <person name="Hibbett D."/>
            <person name="Henrissat B."/>
            <person name="Matheny P.B."/>
            <person name="Labbe J."/>
            <person name="Martin F.M."/>
        </authorList>
    </citation>
    <scope>NUCLEOTIDE SEQUENCE</scope>
    <source>
        <strain evidence="1">FP105234-sp</strain>
    </source>
</reference>
<evidence type="ECO:0000313" key="1">
    <source>
        <dbReference type="EMBL" id="KAI0047476.1"/>
    </source>
</evidence>
<proteinExistence type="predicted"/>
<dbReference type="Proteomes" id="UP000814033">
    <property type="component" value="Unassembled WGS sequence"/>
</dbReference>
<sequence>MPLAKLSSLQRHLAGQRSYVLLVTVGILSHNPHIYPISCGAPANPCYAECRIIFFSSSALSTASVGRVSSLDYNCDAWLHFRHRSYYANSNLASATLGTRHLVELTKAALLGDHTASLRSR</sequence>
<organism evidence="1 2">
    <name type="scientific">Auriscalpium vulgare</name>
    <dbReference type="NCBI Taxonomy" id="40419"/>
    <lineage>
        <taxon>Eukaryota</taxon>
        <taxon>Fungi</taxon>
        <taxon>Dikarya</taxon>
        <taxon>Basidiomycota</taxon>
        <taxon>Agaricomycotina</taxon>
        <taxon>Agaricomycetes</taxon>
        <taxon>Russulales</taxon>
        <taxon>Auriscalpiaceae</taxon>
        <taxon>Auriscalpium</taxon>
    </lineage>
</organism>
<accession>A0ACB8RV44</accession>
<evidence type="ECO:0000313" key="2">
    <source>
        <dbReference type="Proteomes" id="UP000814033"/>
    </source>
</evidence>
<reference evidence="1" key="1">
    <citation type="submission" date="2021-02" db="EMBL/GenBank/DDBJ databases">
        <authorList>
            <consortium name="DOE Joint Genome Institute"/>
            <person name="Ahrendt S."/>
            <person name="Looney B.P."/>
            <person name="Miyauchi S."/>
            <person name="Morin E."/>
            <person name="Drula E."/>
            <person name="Courty P.E."/>
            <person name="Chicoki N."/>
            <person name="Fauchery L."/>
            <person name="Kohler A."/>
            <person name="Kuo A."/>
            <person name="Labutti K."/>
            <person name="Pangilinan J."/>
            <person name="Lipzen A."/>
            <person name="Riley R."/>
            <person name="Andreopoulos W."/>
            <person name="He G."/>
            <person name="Johnson J."/>
            <person name="Barry K.W."/>
            <person name="Grigoriev I.V."/>
            <person name="Nagy L."/>
            <person name="Hibbett D."/>
            <person name="Henrissat B."/>
            <person name="Matheny P.B."/>
            <person name="Labbe J."/>
            <person name="Martin F."/>
        </authorList>
    </citation>
    <scope>NUCLEOTIDE SEQUENCE</scope>
    <source>
        <strain evidence="1">FP105234-sp</strain>
    </source>
</reference>